<dbReference type="InterPro" id="IPR000033">
    <property type="entry name" value="LDLR_classB_rpt"/>
</dbReference>
<name>A0ABD0QN76_CIRMR</name>
<dbReference type="EMBL" id="JAMKFB020000007">
    <property type="protein sequence ID" value="KAL0187695.1"/>
    <property type="molecule type" value="Genomic_DNA"/>
</dbReference>
<dbReference type="PANTHER" id="PTHR46513:SF41">
    <property type="entry name" value="LOW-DENSITY LIPOPROTEIN RECEPTOR-RELATED PROTEIN"/>
    <property type="match status" value="1"/>
</dbReference>
<dbReference type="PROSITE" id="PS51120">
    <property type="entry name" value="LDLRB"/>
    <property type="match status" value="1"/>
</dbReference>
<protein>
    <submittedName>
        <fullName evidence="2">Uncharacterized protein</fullName>
    </submittedName>
</protein>
<keyword evidence="3" id="KW-1185">Reference proteome</keyword>
<dbReference type="InterPro" id="IPR050778">
    <property type="entry name" value="Cueball_EGF_LRP_Nidogen"/>
</dbReference>
<evidence type="ECO:0000313" key="2">
    <source>
        <dbReference type="EMBL" id="KAL0187695.1"/>
    </source>
</evidence>
<reference evidence="2 3" key="1">
    <citation type="submission" date="2024-05" db="EMBL/GenBank/DDBJ databases">
        <title>Genome sequencing and assembly of Indian major carp, Cirrhinus mrigala (Hamilton, 1822).</title>
        <authorList>
            <person name="Mohindra V."/>
            <person name="Chowdhury L.M."/>
            <person name="Lal K."/>
            <person name="Jena J.K."/>
        </authorList>
    </citation>
    <scope>NUCLEOTIDE SEQUENCE [LARGE SCALE GENOMIC DNA]</scope>
    <source>
        <strain evidence="2">CM1030</strain>
        <tissue evidence="2">Blood</tissue>
    </source>
</reference>
<accession>A0ABD0QN76</accession>
<dbReference type="PANTHER" id="PTHR46513">
    <property type="entry name" value="VITELLOGENIN RECEPTOR-LIKE PROTEIN-RELATED-RELATED"/>
    <property type="match status" value="1"/>
</dbReference>
<dbReference type="Proteomes" id="UP001529510">
    <property type="component" value="Unassembled WGS sequence"/>
</dbReference>
<feature type="repeat" description="LDL-receptor class B" evidence="1">
    <location>
        <begin position="9"/>
        <end position="51"/>
    </location>
</feature>
<feature type="non-terminal residue" evidence="2">
    <location>
        <position position="1"/>
    </location>
</feature>
<dbReference type="SMART" id="SM00135">
    <property type="entry name" value="LY"/>
    <property type="match status" value="1"/>
</dbReference>
<dbReference type="AlphaFoldDB" id="A0ABD0QN76"/>
<sequence length="52" mass="6026">GLAIDWIHNKLYWTDSGTSRIEVANLDGTHRKVLLWQRMEKPRAIALHPMEG</sequence>
<gene>
    <name evidence="2" type="ORF">M9458_014794</name>
</gene>
<comment type="caution">
    <text evidence="2">The sequence shown here is derived from an EMBL/GenBank/DDBJ whole genome shotgun (WGS) entry which is preliminary data.</text>
</comment>
<dbReference type="Pfam" id="PF00058">
    <property type="entry name" value="Ldl_recept_b"/>
    <property type="match status" value="1"/>
</dbReference>
<dbReference type="SUPFAM" id="SSF63825">
    <property type="entry name" value="YWTD domain"/>
    <property type="match status" value="1"/>
</dbReference>
<dbReference type="Gene3D" id="2.120.10.30">
    <property type="entry name" value="TolB, C-terminal domain"/>
    <property type="match status" value="1"/>
</dbReference>
<proteinExistence type="predicted"/>
<evidence type="ECO:0000313" key="3">
    <source>
        <dbReference type="Proteomes" id="UP001529510"/>
    </source>
</evidence>
<evidence type="ECO:0000256" key="1">
    <source>
        <dbReference type="PROSITE-ProRule" id="PRU00461"/>
    </source>
</evidence>
<organism evidence="2 3">
    <name type="scientific">Cirrhinus mrigala</name>
    <name type="common">Mrigala</name>
    <dbReference type="NCBI Taxonomy" id="683832"/>
    <lineage>
        <taxon>Eukaryota</taxon>
        <taxon>Metazoa</taxon>
        <taxon>Chordata</taxon>
        <taxon>Craniata</taxon>
        <taxon>Vertebrata</taxon>
        <taxon>Euteleostomi</taxon>
        <taxon>Actinopterygii</taxon>
        <taxon>Neopterygii</taxon>
        <taxon>Teleostei</taxon>
        <taxon>Ostariophysi</taxon>
        <taxon>Cypriniformes</taxon>
        <taxon>Cyprinidae</taxon>
        <taxon>Labeoninae</taxon>
        <taxon>Labeonini</taxon>
        <taxon>Cirrhinus</taxon>
    </lineage>
</organism>
<dbReference type="InterPro" id="IPR011042">
    <property type="entry name" value="6-blade_b-propeller_TolB-like"/>
</dbReference>